<sequence length="194" mass="20963">MVLVFCWPSRRSRGRAERCWLIWLVGGERVWSRRWLDQQEAEQDYGHAAALVPLAVIRARGNRPASQITPSRGAARHAHWLLGGGYAAGSKFCTAARQSPLAFLADPHRAALEAAQAGRPAGIMDMEAPGTGNGREGAPEEGRSQPIPSFPDGRLWLGIRGGVAPAPERSSGRRGPAPYENGERAENAYGSPVY</sequence>
<reference evidence="2 3" key="1">
    <citation type="submission" date="2015-04" db="EMBL/GenBank/DDBJ databases">
        <authorList>
            <person name="Heijne W.H."/>
            <person name="Fedorova N.D."/>
            <person name="Nierman W.C."/>
            <person name="Vollebregt A.W."/>
            <person name="Zhao Z."/>
            <person name="Wu L."/>
            <person name="Kumar M."/>
            <person name="Stam H."/>
            <person name="van den Berg M.A."/>
            <person name="Pel H.J."/>
        </authorList>
    </citation>
    <scope>NUCLEOTIDE SEQUENCE [LARGE SCALE GENOMIC DNA]</scope>
    <source>
        <strain evidence="2 3">CBS 393.64</strain>
    </source>
</reference>
<dbReference type="GeneID" id="25312986"/>
<dbReference type="EMBL" id="LASV01000038">
    <property type="protein sequence ID" value="KKA25067.1"/>
    <property type="molecule type" value="Genomic_DNA"/>
</dbReference>
<evidence type="ECO:0000313" key="3">
    <source>
        <dbReference type="Proteomes" id="UP000053958"/>
    </source>
</evidence>
<dbReference type="RefSeq" id="XP_013331679.1">
    <property type="nucleotide sequence ID" value="XM_013476225.1"/>
</dbReference>
<gene>
    <name evidence="2" type="ORF">T310_0932</name>
</gene>
<comment type="caution">
    <text evidence="2">The sequence shown here is derived from an EMBL/GenBank/DDBJ whole genome shotgun (WGS) entry which is preliminary data.</text>
</comment>
<feature type="region of interest" description="Disordered" evidence="1">
    <location>
        <begin position="117"/>
        <end position="194"/>
    </location>
</feature>
<dbReference type="AlphaFoldDB" id="A0A0F4Z3H1"/>
<accession>A0A0F4Z3H1</accession>
<name>A0A0F4Z3H1_RASE3</name>
<evidence type="ECO:0000313" key="2">
    <source>
        <dbReference type="EMBL" id="KKA25067.1"/>
    </source>
</evidence>
<protein>
    <submittedName>
        <fullName evidence="2">Uncharacterized protein</fullName>
    </submittedName>
</protein>
<dbReference type="Proteomes" id="UP000053958">
    <property type="component" value="Unassembled WGS sequence"/>
</dbReference>
<proteinExistence type="predicted"/>
<keyword evidence="3" id="KW-1185">Reference proteome</keyword>
<organism evidence="2 3">
    <name type="scientific">Rasamsonia emersonii (strain ATCC 16479 / CBS 393.64 / IMI 116815)</name>
    <dbReference type="NCBI Taxonomy" id="1408163"/>
    <lineage>
        <taxon>Eukaryota</taxon>
        <taxon>Fungi</taxon>
        <taxon>Dikarya</taxon>
        <taxon>Ascomycota</taxon>
        <taxon>Pezizomycotina</taxon>
        <taxon>Eurotiomycetes</taxon>
        <taxon>Eurotiomycetidae</taxon>
        <taxon>Eurotiales</taxon>
        <taxon>Trichocomaceae</taxon>
        <taxon>Rasamsonia</taxon>
    </lineage>
</organism>
<evidence type="ECO:0000256" key="1">
    <source>
        <dbReference type="SAM" id="MobiDB-lite"/>
    </source>
</evidence>